<dbReference type="EMBL" id="JAEKNN010000063">
    <property type="protein sequence ID" value="MBJ7610520.1"/>
    <property type="molecule type" value="Genomic_DNA"/>
</dbReference>
<feature type="transmembrane region" description="Helical" evidence="1">
    <location>
        <begin position="41"/>
        <end position="60"/>
    </location>
</feature>
<feature type="transmembrane region" description="Helical" evidence="1">
    <location>
        <begin position="182"/>
        <end position="207"/>
    </location>
</feature>
<evidence type="ECO:0000313" key="2">
    <source>
        <dbReference type="EMBL" id="MBJ7610520.1"/>
    </source>
</evidence>
<feature type="transmembrane region" description="Helical" evidence="1">
    <location>
        <begin position="228"/>
        <end position="249"/>
    </location>
</feature>
<evidence type="ECO:0000256" key="1">
    <source>
        <dbReference type="SAM" id="Phobius"/>
    </source>
</evidence>
<feature type="transmembrane region" description="Helical" evidence="1">
    <location>
        <begin position="351"/>
        <end position="369"/>
    </location>
</feature>
<organism evidence="2 3">
    <name type="scientific">Candidatus Amunia macphersoniae</name>
    <dbReference type="NCBI Taxonomy" id="3127014"/>
    <lineage>
        <taxon>Bacteria</taxon>
        <taxon>Bacillati</taxon>
        <taxon>Candidatus Dormiibacterota</taxon>
        <taxon>Candidatus Dormibacteria</taxon>
        <taxon>Candidatus Aeolococcales</taxon>
        <taxon>Candidatus Aeolococcaceae</taxon>
        <taxon>Candidatus Amunia</taxon>
    </lineage>
</organism>
<feature type="transmembrane region" description="Helical" evidence="1">
    <location>
        <begin position="321"/>
        <end position="339"/>
    </location>
</feature>
<evidence type="ECO:0000313" key="3">
    <source>
        <dbReference type="Proteomes" id="UP000614410"/>
    </source>
</evidence>
<proteinExistence type="predicted"/>
<name>A0A934NGV6_9BACT</name>
<sequence length="520" mass="56425">MARVAAPRRQAGAARPATRATAVVDGVRERLIAGQPHPMRAWAWAVLVVEAVVLVAMLFVHTRWEDEAQAWLLARDVSPLELITHALRYEGSPGLWHLLLMPFAKLGLPFATLGVISAVAALSAGYLFLRYSPFPAIVRALFPLSYFVLYQYGVVARSYCLLAPLLFLVAILFPKWRQQPLTMALLLCLVANISVHGMLISLGIVAASLPAARRAWPELSLSLRRRHLVAGAIETVVLLALVAMLWPPADLGGPSGWNLSIVHFITTAPFILVHAVAENVVSLLALAVTAVWLWRERALLLFVVPTAGLLVLYNVKYFSPWNEGPLVLLWLAVLWIVLARRVRIGSTRDTLTVAMCATLGVALIVQVSWSVRTVLHEVAHPYSSSAAVVEYIRNHDLVGPQLDVAGYAGVAVLSYFSTDVDLSINGGRPTAYWIWSSAAGYLSSQAIVAHGAEYVLLPVKSASGHFPCLDGYEVVTTFAGGIFYKTHVSEGDGAVLFKRLPGWSGRQPEKPGDCGSVSVG</sequence>
<dbReference type="Proteomes" id="UP000614410">
    <property type="component" value="Unassembled WGS sequence"/>
</dbReference>
<feature type="transmembrane region" description="Helical" evidence="1">
    <location>
        <begin position="106"/>
        <end position="128"/>
    </location>
</feature>
<gene>
    <name evidence="2" type="ORF">JF887_13995</name>
</gene>
<reference evidence="2 3" key="1">
    <citation type="submission" date="2020-10" db="EMBL/GenBank/DDBJ databases">
        <title>Ca. Dormibacterota MAGs.</title>
        <authorList>
            <person name="Montgomery K."/>
        </authorList>
    </citation>
    <scope>NUCLEOTIDE SEQUENCE [LARGE SCALE GENOMIC DNA]</scope>
    <source>
        <strain evidence="2">Mitchell_Peninsula_5</strain>
    </source>
</reference>
<protein>
    <submittedName>
        <fullName evidence="2">Uncharacterized protein</fullName>
    </submittedName>
</protein>
<feature type="transmembrane region" description="Helical" evidence="1">
    <location>
        <begin position="261"/>
        <end position="286"/>
    </location>
</feature>
<keyword evidence="1" id="KW-1133">Transmembrane helix</keyword>
<feature type="transmembrane region" description="Helical" evidence="1">
    <location>
        <begin position="159"/>
        <end position="176"/>
    </location>
</feature>
<keyword evidence="1" id="KW-0472">Membrane</keyword>
<comment type="caution">
    <text evidence="2">The sequence shown here is derived from an EMBL/GenBank/DDBJ whole genome shotgun (WGS) entry which is preliminary data.</text>
</comment>
<feature type="transmembrane region" description="Helical" evidence="1">
    <location>
        <begin position="298"/>
        <end position="315"/>
    </location>
</feature>
<keyword evidence="1" id="KW-0812">Transmembrane</keyword>
<dbReference type="AlphaFoldDB" id="A0A934NGV6"/>
<accession>A0A934NGV6</accession>